<dbReference type="InterPro" id="IPR051136">
    <property type="entry name" value="Intracellular_Lectin-GPT"/>
</dbReference>
<dbReference type="SUPFAM" id="SSF49899">
    <property type="entry name" value="Concanavalin A-like lectins/glucanases"/>
    <property type="match status" value="1"/>
</dbReference>
<keyword evidence="6" id="KW-1185">Reference proteome</keyword>
<evidence type="ECO:0000256" key="1">
    <source>
        <dbReference type="ARBA" id="ARBA00004479"/>
    </source>
</evidence>
<protein>
    <submittedName>
        <fullName evidence="7">L-type lectin-like domain-containing protein</fullName>
    </submittedName>
</protein>
<dbReference type="Gene3D" id="2.60.120.200">
    <property type="match status" value="1"/>
</dbReference>
<accession>A0A1I8GKF7</accession>
<dbReference type="Proteomes" id="UP000095280">
    <property type="component" value="Unplaced"/>
</dbReference>
<evidence type="ECO:0000313" key="7">
    <source>
        <dbReference type="WBParaSite" id="maker-uti_cns_0002310-snap-gene-0.10-mRNA-1"/>
    </source>
</evidence>
<dbReference type="InterPro" id="IPR005052">
    <property type="entry name" value="Lectin_leg"/>
</dbReference>
<dbReference type="Pfam" id="PF03388">
    <property type="entry name" value="Lectin_leg-like"/>
    <property type="match status" value="1"/>
</dbReference>
<dbReference type="PANTHER" id="PTHR12223:SF45">
    <property type="entry name" value="RE50040P"/>
    <property type="match status" value="1"/>
</dbReference>
<evidence type="ECO:0000256" key="5">
    <source>
        <dbReference type="ARBA" id="ARBA00023136"/>
    </source>
</evidence>
<evidence type="ECO:0000256" key="3">
    <source>
        <dbReference type="ARBA" id="ARBA00022729"/>
    </source>
</evidence>
<dbReference type="PANTHER" id="PTHR12223">
    <property type="entry name" value="VESICULAR MANNOSE-BINDING LECTIN"/>
    <property type="match status" value="1"/>
</dbReference>
<dbReference type="PROSITE" id="PS51328">
    <property type="entry name" value="L_LECTIN_LIKE"/>
    <property type="match status" value="1"/>
</dbReference>
<comment type="subcellular location">
    <subcellularLocation>
        <location evidence="1">Membrane</location>
        <topology evidence="1">Single-pass type I membrane protein</topology>
    </subcellularLocation>
</comment>
<dbReference type="STRING" id="282301.A0A1I8GKF7"/>
<dbReference type="InterPro" id="IPR013320">
    <property type="entry name" value="ConA-like_dom_sf"/>
</dbReference>
<dbReference type="GO" id="GO:0005793">
    <property type="term" value="C:endoplasmic reticulum-Golgi intermediate compartment"/>
    <property type="evidence" value="ECO:0007669"/>
    <property type="project" value="TreeGrafter"/>
</dbReference>
<dbReference type="GO" id="GO:0000139">
    <property type="term" value="C:Golgi membrane"/>
    <property type="evidence" value="ECO:0007669"/>
    <property type="project" value="TreeGrafter"/>
</dbReference>
<keyword evidence="4" id="KW-1133">Transmembrane helix</keyword>
<dbReference type="GO" id="GO:0005789">
    <property type="term" value="C:endoplasmic reticulum membrane"/>
    <property type="evidence" value="ECO:0007669"/>
    <property type="project" value="TreeGrafter"/>
</dbReference>
<dbReference type="GO" id="GO:0030134">
    <property type="term" value="C:COPII-coated ER to Golgi transport vesicle"/>
    <property type="evidence" value="ECO:0007669"/>
    <property type="project" value="TreeGrafter"/>
</dbReference>
<evidence type="ECO:0000313" key="6">
    <source>
        <dbReference type="Proteomes" id="UP000095280"/>
    </source>
</evidence>
<keyword evidence="3" id="KW-0732">Signal</keyword>
<proteinExistence type="predicted"/>
<dbReference type="OrthoDB" id="270293at2759"/>
<name>A0A1I8GKF7_9PLAT</name>
<dbReference type="WBParaSite" id="maker-uti_cns_0002310-snap-gene-0.10-mRNA-1">
    <property type="protein sequence ID" value="maker-uti_cns_0002310-snap-gene-0.10-mRNA-1"/>
    <property type="gene ID" value="maker-uti_cns_0002310-snap-gene-0.10"/>
</dbReference>
<sequence length="401" mass="43999">MHLLLVTSDLCSFRSNGKTTPSPRVIWDTTLSFVFAIMLGINLFILPTQCSSDFSNANDELQDISNGMSPSFFLRKEYSLMKPYQGSWSLSGSAAISGDDFVQLTADRQSQRGAIVSRLPVHIRHWEVRVHFRVHGTADGHCGDGFAFWYADAKGIPGAGFPRGFPGPLFGGPSRFRGLAVLLDTYSNAHGPEQGRFHPYISAIVNNGSLEFSHDDDGEQKEPAGCTVNFRNRQGETHLAVRYVDDVLTVYTKVTDDEGDGWGGTSEPGIWRICFRVRGVRLPTHLMFGLSAMTGELVDNHEILAAKVYEVESTLNPDDYSGTRRQIVPEIDPLAKEKGELGDPLHSVRPGSLTDAHLAASGGDSGGVLSAFWLALLAAAACVTGLAWARYRILRQRSRFY</sequence>
<keyword evidence="5" id="KW-0472">Membrane</keyword>
<dbReference type="GO" id="GO:0005537">
    <property type="term" value="F:D-mannose binding"/>
    <property type="evidence" value="ECO:0007669"/>
    <property type="project" value="TreeGrafter"/>
</dbReference>
<evidence type="ECO:0000256" key="4">
    <source>
        <dbReference type="ARBA" id="ARBA00022989"/>
    </source>
</evidence>
<organism evidence="6 7">
    <name type="scientific">Macrostomum lignano</name>
    <dbReference type="NCBI Taxonomy" id="282301"/>
    <lineage>
        <taxon>Eukaryota</taxon>
        <taxon>Metazoa</taxon>
        <taxon>Spiralia</taxon>
        <taxon>Lophotrochozoa</taxon>
        <taxon>Platyhelminthes</taxon>
        <taxon>Rhabditophora</taxon>
        <taxon>Macrostomorpha</taxon>
        <taxon>Macrostomida</taxon>
        <taxon>Macrostomidae</taxon>
        <taxon>Macrostomum</taxon>
    </lineage>
</organism>
<dbReference type="GO" id="GO:0006888">
    <property type="term" value="P:endoplasmic reticulum to Golgi vesicle-mediated transport"/>
    <property type="evidence" value="ECO:0007669"/>
    <property type="project" value="TreeGrafter"/>
</dbReference>
<reference evidence="7" key="1">
    <citation type="submission" date="2016-11" db="UniProtKB">
        <authorList>
            <consortium name="WormBaseParasite"/>
        </authorList>
    </citation>
    <scope>IDENTIFICATION</scope>
</reference>
<dbReference type="AlphaFoldDB" id="A0A1I8GKF7"/>
<keyword evidence="2" id="KW-0812">Transmembrane</keyword>
<evidence type="ECO:0000256" key="2">
    <source>
        <dbReference type="ARBA" id="ARBA00022692"/>
    </source>
</evidence>